<evidence type="ECO:0000259" key="4">
    <source>
        <dbReference type="PROSITE" id="PS50932"/>
    </source>
</evidence>
<keyword evidence="1" id="KW-0805">Transcription regulation</keyword>
<accession>A0A174AMF8</accession>
<organism evidence="5 6">
    <name type="scientific">Collinsella aerofaciens</name>
    <dbReference type="NCBI Taxonomy" id="74426"/>
    <lineage>
        <taxon>Bacteria</taxon>
        <taxon>Bacillati</taxon>
        <taxon>Actinomycetota</taxon>
        <taxon>Coriobacteriia</taxon>
        <taxon>Coriobacteriales</taxon>
        <taxon>Coriobacteriaceae</taxon>
        <taxon>Collinsella</taxon>
    </lineage>
</organism>
<gene>
    <name evidence="5" type="ORF">ERS852381_00801</name>
</gene>
<dbReference type="CDD" id="cd01392">
    <property type="entry name" value="HTH_LacI"/>
    <property type="match status" value="1"/>
</dbReference>
<dbReference type="InterPro" id="IPR028082">
    <property type="entry name" value="Peripla_BP_I"/>
</dbReference>
<dbReference type="RefSeq" id="WP_055285976.1">
    <property type="nucleotide sequence ID" value="NZ_CYYP01000005.1"/>
</dbReference>
<proteinExistence type="predicted"/>
<feature type="domain" description="HTH lacI-type" evidence="4">
    <location>
        <begin position="5"/>
        <end position="59"/>
    </location>
</feature>
<dbReference type="Gene3D" id="3.40.50.2300">
    <property type="match status" value="2"/>
</dbReference>
<keyword evidence="3" id="KW-0804">Transcription</keyword>
<dbReference type="Proteomes" id="UP000095468">
    <property type="component" value="Unassembled WGS sequence"/>
</dbReference>
<dbReference type="Pfam" id="PF13407">
    <property type="entry name" value="Peripla_BP_4"/>
    <property type="match status" value="1"/>
</dbReference>
<evidence type="ECO:0000256" key="1">
    <source>
        <dbReference type="ARBA" id="ARBA00023015"/>
    </source>
</evidence>
<evidence type="ECO:0000256" key="2">
    <source>
        <dbReference type="ARBA" id="ARBA00023125"/>
    </source>
</evidence>
<dbReference type="SUPFAM" id="SSF47413">
    <property type="entry name" value="lambda repressor-like DNA-binding domains"/>
    <property type="match status" value="1"/>
</dbReference>
<dbReference type="Pfam" id="PF00356">
    <property type="entry name" value="LacI"/>
    <property type="match status" value="1"/>
</dbReference>
<protein>
    <submittedName>
        <fullName evidence="5">DNA-binding transcriptional repressor MalI</fullName>
    </submittedName>
</protein>
<dbReference type="InterPro" id="IPR025997">
    <property type="entry name" value="SBP_2_dom"/>
</dbReference>
<dbReference type="GO" id="GO:0000976">
    <property type="term" value="F:transcription cis-regulatory region binding"/>
    <property type="evidence" value="ECO:0007669"/>
    <property type="project" value="TreeGrafter"/>
</dbReference>
<dbReference type="SMART" id="SM00354">
    <property type="entry name" value="HTH_LACI"/>
    <property type="match status" value="1"/>
</dbReference>
<name>A0A174AMF8_9ACTN</name>
<reference evidence="5 6" key="1">
    <citation type="submission" date="2015-09" db="EMBL/GenBank/DDBJ databases">
        <authorList>
            <consortium name="Pathogen Informatics"/>
        </authorList>
    </citation>
    <scope>NUCLEOTIDE SEQUENCE [LARGE SCALE GENOMIC DNA]</scope>
    <source>
        <strain evidence="5 6">2789STDY5608823</strain>
    </source>
</reference>
<dbReference type="InterPro" id="IPR000843">
    <property type="entry name" value="HTH_LacI"/>
</dbReference>
<dbReference type="InterPro" id="IPR010982">
    <property type="entry name" value="Lambda_DNA-bd_dom_sf"/>
</dbReference>
<dbReference type="PANTHER" id="PTHR30146">
    <property type="entry name" value="LACI-RELATED TRANSCRIPTIONAL REPRESSOR"/>
    <property type="match status" value="1"/>
</dbReference>
<dbReference type="AlphaFoldDB" id="A0A174AMF8"/>
<keyword evidence="2 5" id="KW-0238">DNA-binding</keyword>
<dbReference type="SUPFAM" id="SSF53822">
    <property type="entry name" value="Periplasmic binding protein-like I"/>
    <property type="match status" value="1"/>
</dbReference>
<dbReference type="GO" id="GO:0003700">
    <property type="term" value="F:DNA-binding transcription factor activity"/>
    <property type="evidence" value="ECO:0007669"/>
    <property type="project" value="TreeGrafter"/>
</dbReference>
<dbReference type="Gene3D" id="1.10.260.40">
    <property type="entry name" value="lambda repressor-like DNA-binding domains"/>
    <property type="match status" value="1"/>
</dbReference>
<evidence type="ECO:0000313" key="6">
    <source>
        <dbReference type="Proteomes" id="UP000095468"/>
    </source>
</evidence>
<dbReference type="PROSITE" id="PS50932">
    <property type="entry name" value="HTH_LACI_2"/>
    <property type="match status" value="1"/>
</dbReference>
<dbReference type="EMBL" id="CYYP01000005">
    <property type="protein sequence ID" value="CUN89109.1"/>
    <property type="molecule type" value="Genomic_DNA"/>
</dbReference>
<evidence type="ECO:0000313" key="5">
    <source>
        <dbReference type="EMBL" id="CUN89109.1"/>
    </source>
</evidence>
<evidence type="ECO:0000256" key="3">
    <source>
        <dbReference type="ARBA" id="ARBA00023163"/>
    </source>
</evidence>
<dbReference type="PANTHER" id="PTHR30146:SF109">
    <property type="entry name" value="HTH-TYPE TRANSCRIPTIONAL REGULATOR GALS"/>
    <property type="match status" value="1"/>
</dbReference>
<sequence length="359" mass="38957">MSARVTMKDIAAELGVSINTVHKALTGKAGVSESVRAKVNAKAEAMGYHRNTSASSLRRKDINLVFCLPRASREGAYFFRYLWEGCNRFEQEVIDRGITVERVEFGVGGYADALEQIDERLQVGEKIDGLLAYAPGDDRATELLGQIAEAGVTIELVDGDRPHLNRLGASLADYSTAGSLMAEQAANLVHASGADARVLLLAGDPYTDSHYLTARAFHNYLRERDIPWQVEDLAGAHAQVKQLEHELEKRLSAPDAPELICSVFAVGSEVVADALVSTGKAGQVMVIGNDLFPESALALRRGIFTNIVYKDPTSLAYRGAKTLGDYLLWGRTPTVPVQKGAVEMVFASNVDRYCELAGI</sequence>